<evidence type="ECO:0000313" key="3">
    <source>
        <dbReference type="Proteomes" id="UP000076021"/>
    </source>
</evidence>
<reference evidence="3" key="2">
    <citation type="submission" date="2016-03" db="EMBL/GenBank/DDBJ databases">
        <authorList>
            <person name="Ploux O."/>
        </authorList>
    </citation>
    <scope>NUCLEOTIDE SEQUENCE [LARGE SCALE GENOMIC DNA]</scope>
    <source>
        <strain evidence="3">PP9</strain>
    </source>
</reference>
<dbReference type="InterPro" id="IPR024760">
    <property type="entry name" value="HTH_dom_conjug_TS-like"/>
</dbReference>
<dbReference type="KEGG" id="rst:ATY39_17110"/>
<gene>
    <name evidence="2" type="ORF">ATY39_17110</name>
</gene>
<evidence type="ECO:0000259" key="1">
    <source>
        <dbReference type="Pfam" id="PF12645"/>
    </source>
</evidence>
<proteinExistence type="predicted"/>
<organism evidence="2 3">
    <name type="scientific">Rummeliibacillus stabekisii</name>
    <dbReference type="NCBI Taxonomy" id="241244"/>
    <lineage>
        <taxon>Bacteria</taxon>
        <taxon>Bacillati</taxon>
        <taxon>Bacillota</taxon>
        <taxon>Bacilli</taxon>
        <taxon>Bacillales</taxon>
        <taxon>Caryophanaceae</taxon>
        <taxon>Rummeliibacillus</taxon>
    </lineage>
</organism>
<sequence>MTVFLYELVKESQESKHAMQSLIDLFEPKLKKSLSLTSYENREDLAQELKYTLIKYIHGYQVEETPGFYDLKRKIENKRAM</sequence>
<dbReference type="STRING" id="241244.ATY39_17110"/>
<keyword evidence="3" id="KW-1185">Reference proteome</keyword>
<evidence type="ECO:0000313" key="2">
    <source>
        <dbReference type="EMBL" id="AMX00949.1"/>
    </source>
</evidence>
<dbReference type="Proteomes" id="UP000076021">
    <property type="component" value="Chromosome"/>
</dbReference>
<dbReference type="RefSeq" id="WP_066791792.1">
    <property type="nucleotide sequence ID" value="NZ_BJVD01000002.1"/>
</dbReference>
<accession>A0A143HGU1</accession>
<protein>
    <recommendedName>
        <fullName evidence="1">Helix-turn-helix conjugative transposon-like domain-containing protein</fullName>
    </recommendedName>
</protein>
<reference evidence="2 3" key="1">
    <citation type="journal article" date="2016" name="Genome Announc.">
        <title>Whole-Genome Sequence of Rummeliibacillus stabekisii Strain PP9 Isolated from Antarctic Soil.</title>
        <authorList>
            <person name="da Mota F.F."/>
            <person name="Vollu R.E."/>
            <person name="Jurelevicius D."/>
            <person name="Seldin L."/>
        </authorList>
    </citation>
    <scope>NUCLEOTIDE SEQUENCE [LARGE SCALE GENOMIC DNA]</scope>
    <source>
        <strain evidence="2 3">PP9</strain>
    </source>
</reference>
<dbReference type="AlphaFoldDB" id="A0A143HGU1"/>
<dbReference type="EMBL" id="CP014806">
    <property type="protein sequence ID" value="AMX00949.1"/>
    <property type="molecule type" value="Genomic_DNA"/>
</dbReference>
<name>A0A143HGU1_9BACL</name>
<feature type="domain" description="Helix-turn-helix conjugative transposon-like" evidence="1">
    <location>
        <begin position="12"/>
        <end position="60"/>
    </location>
</feature>
<dbReference type="OrthoDB" id="2453202at2"/>
<dbReference type="Pfam" id="PF12645">
    <property type="entry name" value="HTH_16"/>
    <property type="match status" value="1"/>
</dbReference>